<evidence type="ECO:0000256" key="7">
    <source>
        <dbReference type="ARBA" id="ARBA00023136"/>
    </source>
</evidence>
<keyword evidence="7 9" id="KW-0472">Membrane</keyword>
<keyword evidence="5" id="KW-0029">Amino-acid transport</keyword>
<evidence type="ECO:0000256" key="9">
    <source>
        <dbReference type="SAM" id="Phobius"/>
    </source>
</evidence>
<dbReference type="GO" id="GO:0022857">
    <property type="term" value="F:transmembrane transporter activity"/>
    <property type="evidence" value="ECO:0007669"/>
    <property type="project" value="InterPro"/>
</dbReference>
<reference evidence="10 11" key="1">
    <citation type="submission" date="2018-05" db="EMBL/GenBank/DDBJ databases">
        <title>Genomic Encyclopedia of Type Strains, Phase IV (KMG-IV): sequencing the most valuable type-strain genomes for metagenomic binning, comparative biology and taxonomic classification.</title>
        <authorList>
            <person name="Goeker M."/>
        </authorList>
    </citation>
    <scope>NUCLEOTIDE SEQUENCE [LARGE SCALE GENOMIC DNA]</scope>
    <source>
        <strain evidence="10 11">DSM 6986</strain>
    </source>
</reference>
<organism evidence="10 11">
    <name type="scientific">Pseudaminobacter salicylatoxidans</name>
    <dbReference type="NCBI Taxonomy" id="93369"/>
    <lineage>
        <taxon>Bacteria</taxon>
        <taxon>Pseudomonadati</taxon>
        <taxon>Pseudomonadota</taxon>
        <taxon>Alphaproteobacteria</taxon>
        <taxon>Hyphomicrobiales</taxon>
        <taxon>Phyllobacteriaceae</taxon>
        <taxon>Pseudaminobacter</taxon>
    </lineage>
</organism>
<dbReference type="PANTHER" id="PTHR11795">
    <property type="entry name" value="BRANCHED-CHAIN AMINO ACID TRANSPORT SYSTEM PERMEASE PROTEIN LIVH"/>
    <property type="match status" value="1"/>
</dbReference>
<dbReference type="CDD" id="cd06582">
    <property type="entry name" value="TM_PBP1_LivH_like"/>
    <property type="match status" value="1"/>
</dbReference>
<sequence>MSTALLIEQLLNGLQFGVMLFLMAAGLTLIFGVMGLINLAHGSLYMVGAFACAAVAAATGSFWLGLAASLAAAAAAGALVEIVVIRRLYERDHLDQVLATFALILIFSEGTRWLFGSFPLYLDIPSALSGAVELPGGARYPLYRLAIIGVGIVVAAGLYMLISKTRLGMRIRAGESDREMIGALGVDIRTLYTVVFALGAALAGLAGALVGALQSVQVGMGEPVLILAFVVIVIGGIGSIKGALIGAILVGLVDTLGRFLLPKLFVAFMGPSQGTTMGAAIASMLIYVVMAFILAFRPRGLFSANA</sequence>
<keyword evidence="4 9" id="KW-0812">Transmembrane</keyword>
<comment type="caution">
    <text evidence="10">The sequence shown here is derived from an EMBL/GenBank/DDBJ whole genome shotgun (WGS) entry which is preliminary data.</text>
</comment>
<dbReference type="OrthoDB" id="9807115at2"/>
<proteinExistence type="inferred from homology"/>
<evidence type="ECO:0000313" key="10">
    <source>
        <dbReference type="EMBL" id="PWJ83805.1"/>
    </source>
</evidence>
<dbReference type="Proteomes" id="UP000245396">
    <property type="component" value="Unassembled WGS sequence"/>
</dbReference>
<feature type="transmembrane region" description="Helical" evidence="9">
    <location>
        <begin position="142"/>
        <end position="162"/>
    </location>
</feature>
<feature type="transmembrane region" description="Helical" evidence="9">
    <location>
        <begin position="101"/>
        <end position="122"/>
    </location>
</feature>
<evidence type="ECO:0000256" key="5">
    <source>
        <dbReference type="ARBA" id="ARBA00022970"/>
    </source>
</evidence>
<evidence type="ECO:0000256" key="1">
    <source>
        <dbReference type="ARBA" id="ARBA00004651"/>
    </source>
</evidence>
<feature type="transmembrane region" description="Helical" evidence="9">
    <location>
        <begin position="70"/>
        <end position="89"/>
    </location>
</feature>
<keyword evidence="2" id="KW-0813">Transport</keyword>
<feature type="transmembrane region" description="Helical" evidence="9">
    <location>
        <begin position="190"/>
        <end position="213"/>
    </location>
</feature>
<keyword evidence="3" id="KW-1003">Cell membrane</keyword>
<evidence type="ECO:0000256" key="8">
    <source>
        <dbReference type="ARBA" id="ARBA00037998"/>
    </source>
</evidence>
<comment type="similarity">
    <text evidence="8">Belongs to the binding-protein-dependent transport system permease family. LivHM subfamily.</text>
</comment>
<protein>
    <submittedName>
        <fullName evidence="10">Amino acid/amide ABC transporter membrane protein 1 (HAAT family)</fullName>
    </submittedName>
</protein>
<evidence type="ECO:0000313" key="11">
    <source>
        <dbReference type="Proteomes" id="UP000245396"/>
    </source>
</evidence>
<evidence type="ECO:0000256" key="3">
    <source>
        <dbReference type="ARBA" id="ARBA00022475"/>
    </source>
</evidence>
<feature type="transmembrane region" description="Helical" evidence="9">
    <location>
        <begin position="225"/>
        <end position="253"/>
    </location>
</feature>
<evidence type="ECO:0000256" key="6">
    <source>
        <dbReference type="ARBA" id="ARBA00022989"/>
    </source>
</evidence>
<feature type="transmembrane region" description="Helical" evidence="9">
    <location>
        <begin position="44"/>
        <end position="64"/>
    </location>
</feature>
<evidence type="ECO:0000256" key="4">
    <source>
        <dbReference type="ARBA" id="ARBA00022692"/>
    </source>
</evidence>
<accession>A0A316C241</accession>
<dbReference type="RefSeq" id="WP_109613233.1">
    <property type="nucleotide sequence ID" value="NZ_QGGG01000008.1"/>
</dbReference>
<keyword evidence="11" id="KW-1185">Reference proteome</keyword>
<dbReference type="EMBL" id="QGGG01000008">
    <property type="protein sequence ID" value="PWJ83805.1"/>
    <property type="molecule type" value="Genomic_DNA"/>
</dbReference>
<dbReference type="InterPro" id="IPR052157">
    <property type="entry name" value="BCAA_transport_permease"/>
</dbReference>
<dbReference type="STRING" id="1192868.GCA_000304395_01317"/>
<evidence type="ECO:0000256" key="2">
    <source>
        <dbReference type="ARBA" id="ARBA00022448"/>
    </source>
</evidence>
<feature type="transmembrane region" description="Helical" evidence="9">
    <location>
        <begin position="274"/>
        <end position="296"/>
    </location>
</feature>
<name>A0A316C241_PSESE</name>
<dbReference type="GO" id="GO:0005886">
    <property type="term" value="C:plasma membrane"/>
    <property type="evidence" value="ECO:0007669"/>
    <property type="project" value="UniProtKB-SubCell"/>
</dbReference>
<dbReference type="InterPro" id="IPR001851">
    <property type="entry name" value="ABC_transp_permease"/>
</dbReference>
<dbReference type="GO" id="GO:0006865">
    <property type="term" value="P:amino acid transport"/>
    <property type="evidence" value="ECO:0007669"/>
    <property type="project" value="UniProtKB-KW"/>
</dbReference>
<feature type="transmembrane region" description="Helical" evidence="9">
    <location>
        <begin position="16"/>
        <end position="37"/>
    </location>
</feature>
<dbReference type="Pfam" id="PF02653">
    <property type="entry name" value="BPD_transp_2"/>
    <property type="match status" value="1"/>
</dbReference>
<dbReference type="AlphaFoldDB" id="A0A316C241"/>
<keyword evidence="6 9" id="KW-1133">Transmembrane helix</keyword>
<gene>
    <name evidence="10" type="ORF">C7441_108199</name>
</gene>
<dbReference type="PANTHER" id="PTHR11795:SF442">
    <property type="entry name" value="ABC TRANSPORTER ATP-BINDING PROTEIN"/>
    <property type="match status" value="1"/>
</dbReference>
<comment type="subcellular location">
    <subcellularLocation>
        <location evidence="1">Cell membrane</location>
        <topology evidence="1">Multi-pass membrane protein</topology>
    </subcellularLocation>
</comment>